<dbReference type="Proteomes" id="UP001198242">
    <property type="component" value="Unassembled WGS sequence"/>
</dbReference>
<evidence type="ECO:0000259" key="2">
    <source>
        <dbReference type="PROSITE" id="PS50943"/>
    </source>
</evidence>
<accession>A0AAE3E0J9</accession>
<evidence type="ECO:0000313" key="4">
    <source>
        <dbReference type="Proteomes" id="UP001198242"/>
    </source>
</evidence>
<evidence type="ECO:0000256" key="1">
    <source>
        <dbReference type="ARBA" id="ARBA00023125"/>
    </source>
</evidence>
<dbReference type="InterPro" id="IPR010982">
    <property type="entry name" value="Lambda_DNA-bd_dom_sf"/>
</dbReference>
<organism evidence="3 4">
    <name type="scientific">Hominilimicola fabiformis</name>
    <dbReference type="NCBI Taxonomy" id="2885356"/>
    <lineage>
        <taxon>Bacteria</taxon>
        <taxon>Bacillati</taxon>
        <taxon>Bacillota</taxon>
        <taxon>Clostridia</taxon>
        <taxon>Eubacteriales</taxon>
        <taxon>Oscillospiraceae</taxon>
        <taxon>Hominilimicola</taxon>
    </lineage>
</organism>
<reference evidence="3 4" key="1">
    <citation type="submission" date="2021-10" db="EMBL/GenBank/DDBJ databases">
        <title>Anaerobic single-cell dispensing facilitates the cultivation of human gut bacteria.</title>
        <authorList>
            <person name="Afrizal A."/>
        </authorList>
    </citation>
    <scope>NUCLEOTIDE SEQUENCE [LARGE SCALE GENOMIC DNA]</scope>
    <source>
        <strain evidence="3 4">CLA-AA-H232</strain>
    </source>
</reference>
<feature type="domain" description="HTH cro/C1-type" evidence="2">
    <location>
        <begin position="6"/>
        <end position="60"/>
    </location>
</feature>
<dbReference type="SUPFAM" id="SSF47413">
    <property type="entry name" value="lambda repressor-like DNA-binding domains"/>
    <property type="match status" value="1"/>
</dbReference>
<dbReference type="RefSeq" id="WP_308456885.1">
    <property type="nucleotide sequence ID" value="NZ_JAJEQM010000015.1"/>
</dbReference>
<gene>
    <name evidence="3" type="ORF">LKE05_10930</name>
</gene>
<keyword evidence="1" id="KW-0238">DNA-binding</keyword>
<dbReference type="PANTHER" id="PTHR46558:SF11">
    <property type="entry name" value="HTH-TYPE TRANSCRIPTIONAL REGULATOR XRE"/>
    <property type="match status" value="1"/>
</dbReference>
<dbReference type="InterPro" id="IPR001387">
    <property type="entry name" value="Cro/C1-type_HTH"/>
</dbReference>
<dbReference type="CDD" id="cd00093">
    <property type="entry name" value="HTH_XRE"/>
    <property type="match status" value="1"/>
</dbReference>
<dbReference type="GO" id="GO:0003677">
    <property type="term" value="F:DNA binding"/>
    <property type="evidence" value="ECO:0007669"/>
    <property type="project" value="UniProtKB-KW"/>
</dbReference>
<dbReference type="PROSITE" id="PS50943">
    <property type="entry name" value="HTH_CROC1"/>
    <property type="match status" value="1"/>
</dbReference>
<dbReference type="AlphaFoldDB" id="A0AAE3E0J9"/>
<name>A0AAE3E0J9_9FIRM</name>
<dbReference type="EMBL" id="JAJEQM010000015">
    <property type="protein sequence ID" value="MCC2211301.1"/>
    <property type="molecule type" value="Genomic_DNA"/>
</dbReference>
<protein>
    <submittedName>
        <fullName evidence="3">Helix-turn-helix domain-containing protein</fullName>
    </submittedName>
</protein>
<dbReference type="PANTHER" id="PTHR46558">
    <property type="entry name" value="TRACRIPTIONAL REGULATORY PROTEIN-RELATED-RELATED"/>
    <property type="match status" value="1"/>
</dbReference>
<comment type="caution">
    <text evidence="3">The sequence shown here is derived from an EMBL/GenBank/DDBJ whole genome shotgun (WGS) entry which is preliminary data.</text>
</comment>
<dbReference type="SMART" id="SM00530">
    <property type="entry name" value="HTH_XRE"/>
    <property type="match status" value="1"/>
</dbReference>
<proteinExistence type="predicted"/>
<evidence type="ECO:0000313" key="3">
    <source>
        <dbReference type="EMBL" id="MCC2211301.1"/>
    </source>
</evidence>
<dbReference type="Pfam" id="PF01381">
    <property type="entry name" value="HTH_3"/>
    <property type="match status" value="1"/>
</dbReference>
<sequence length="202" mass="23138">MIGKRLKELRTSEGLTQQELAKILNVSSMSISFYENEQRKPDSDFIISVSKYFGVSTDYLLGLINAKDKENIDISKVTGLNDFSLTILEQSLKETNNAAAEVIDTVICGGDFLRFVNLINDKKEKKPTIDIDWSDICDKKLSDIFDMDIEQRTTILNMLFPMNRFNACELRELEIEKYIDSIAKRLKEKYLNLVKSADELMG</sequence>
<keyword evidence="4" id="KW-1185">Reference proteome</keyword>
<dbReference type="Gene3D" id="1.10.260.40">
    <property type="entry name" value="lambda repressor-like DNA-binding domains"/>
    <property type="match status" value="1"/>
</dbReference>